<reference evidence="1 2" key="1">
    <citation type="journal article" date="2014" name="Appl. Environ. Microbiol.">
        <title>Comparative Genome Analysis of 'Candidatus Methanoplasma termitum' Indicates a New Mode of Energy Metabolism in the Seventh Order of Methanogens.</title>
        <authorList>
            <person name="Lang K."/>
            <person name="Schuldes J."/>
            <person name="Klingl A."/>
            <person name="Poehlein A."/>
            <person name="Daniel R."/>
            <person name="Brune A."/>
        </authorList>
    </citation>
    <scope>NUCLEOTIDE SEQUENCE [LARGE SCALE GENOMIC DNA]</scope>
    <source>
        <strain evidence="2">Mpt1</strain>
    </source>
</reference>
<dbReference type="EMBL" id="CP010070">
    <property type="protein sequence ID" value="AIZ56676.1"/>
    <property type="molecule type" value="Genomic_DNA"/>
</dbReference>
<name>A0A0A7LGR1_9ARCH</name>
<protein>
    <submittedName>
        <fullName evidence="1">Periplasmic binding protein</fullName>
    </submittedName>
</protein>
<dbReference type="Proteomes" id="UP000030787">
    <property type="component" value="Chromosome"/>
</dbReference>
<organism evidence="1 2">
    <name type="scientific">Candidatus Methanoplasma termitum</name>
    <dbReference type="NCBI Taxonomy" id="1577791"/>
    <lineage>
        <taxon>Archaea</taxon>
        <taxon>Methanobacteriati</taxon>
        <taxon>Thermoplasmatota</taxon>
        <taxon>Thermoplasmata</taxon>
        <taxon>Methanomassiliicoccales</taxon>
        <taxon>Methanomassiliicoccaceae</taxon>
        <taxon>Candidatus Methanoplasma</taxon>
    </lineage>
</organism>
<dbReference type="AlphaFoldDB" id="A0A0A7LGR1"/>
<keyword evidence="2" id="KW-1185">Reference proteome</keyword>
<sequence>MMNNKIIATAVLIVVAVILAGLYIATEHESNDDGILYNTSGQTVVDAVGRTVPLPDTLDHGIVTIGSAGPLRFISCFDACKKVIEVDEGDIKDSKNGRAYSYSYPFDELTRYHADNALESRTAESIGNLGPSLIVVQESVWNDYNNNCNILAKRCALIVIKTQDAFNFSDENGGLSADIKNTFNILGKALGEEERAAEVIIGIESIISDLRSLTGTSNDNVYVAGVTIQGSNTLNTTFPIYVPLDLVKGNNAYKGENIGGKVTLNIENFTQMNIQKVVIDPSSSDKIKEQSSQLVLEYLYKLNANSNTNDRIRLYITVPTIWDSINYDSSLASAYYLAYLLYGTISQDQLTEKINNVFTTFYGDRGENVFADMTAFFEQKSAANGVEMPLLKEVFITENNGVYSLAAA</sequence>
<evidence type="ECO:0000313" key="1">
    <source>
        <dbReference type="EMBL" id="AIZ56676.1"/>
    </source>
</evidence>
<dbReference type="SUPFAM" id="SSF53807">
    <property type="entry name" value="Helical backbone' metal receptor"/>
    <property type="match status" value="1"/>
</dbReference>
<dbReference type="STRING" id="1577791.Mpt1_c07940"/>
<evidence type="ECO:0000313" key="2">
    <source>
        <dbReference type="Proteomes" id="UP000030787"/>
    </source>
</evidence>
<dbReference type="HOGENOM" id="CLU_678997_0_0_2"/>
<proteinExistence type="predicted"/>
<gene>
    <name evidence="1" type="ORF">Mpt1_c07940</name>
</gene>
<dbReference type="PANTHER" id="PTHR30535:SF34">
    <property type="entry name" value="MOLYBDATE-BINDING PROTEIN MOLA"/>
    <property type="match status" value="1"/>
</dbReference>
<dbReference type="KEGG" id="mear:Mpt1_c07940"/>
<dbReference type="InterPro" id="IPR050902">
    <property type="entry name" value="ABC_Transporter_SBP"/>
</dbReference>
<dbReference type="PANTHER" id="PTHR30535">
    <property type="entry name" value="VITAMIN B12-BINDING PROTEIN"/>
    <property type="match status" value="1"/>
</dbReference>
<accession>A0A0A7LGR1</accession>
<dbReference type="Gene3D" id="3.40.50.1980">
    <property type="entry name" value="Nitrogenase molybdenum iron protein domain"/>
    <property type="match status" value="2"/>
</dbReference>